<reference evidence="6 7" key="1">
    <citation type="submission" date="2024-02" db="EMBL/GenBank/DDBJ databases">
        <title>Janibacter sp. nov., isolated from gut of marine sandworm.</title>
        <authorList>
            <person name="Kim B."/>
            <person name="Jun M.O."/>
            <person name="Shin N.-R."/>
        </authorList>
    </citation>
    <scope>NUCLEOTIDE SEQUENCE [LARGE SCALE GENOMIC DNA]</scope>
    <source>
        <strain evidence="6 7">A1S7</strain>
    </source>
</reference>
<evidence type="ECO:0000256" key="1">
    <source>
        <dbReference type="ARBA" id="ARBA00023015"/>
    </source>
</evidence>
<dbReference type="InterPro" id="IPR001647">
    <property type="entry name" value="HTH_TetR"/>
</dbReference>
<dbReference type="SUPFAM" id="SSF48498">
    <property type="entry name" value="Tetracyclin repressor-like, C-terminal domain"/>
    <property type="match status" value="1"/>
</dbReference>
<sequence length="237" mass="26208">MTPSAPEPAAGPRPRLDRERIVDAALELIDAHGVPGLTMRRAGQALGVEAMSLYRYVSGREDLLEAVAQRLTDGLTDRVDARGFSTWQGYLQALAHEVRAAALTHPAAFPLAATRHPAAPWLRPPLRSLEVIEHFLATLSEKGFDDVRAVDAYKVFTTFLVGSLLLEVATHAHHIVTIDESLDEGDAAIPERDGHLDLRESPHVRRMQDRLSQDTSEQEFEIGLESLIDRIERSVSQ</sequence>
<dbReference type="InterPro" id="IPR004111">
    <property type="entry name" value="Repressor_TetR_C"/>
</dbReference>
<dbReference type="InterPro" id="IPR050109">
    <property type="entry name" value="HTH-type_TetR-like_transc_reg"/>
</dbReference>
<accession>A0ABZ2MFX2</accession>
<proteinExistence type="predicted"/>
<feature type="domain" description="HTH tetR-type" evidence="5">
    <location>
        <begin position="15"/>
        <end position="75"/>
    </location>
</feature>
<keyword evidence="3" id="KW-0804">Transcription</keyword>
<protein>
    <submittedName>
        <fullName evidence="6">TetR/AcrR family transcriptional regulator C-terminal domain-containing protein</fullName>
    </submittedName>
</protein>
<evidence type="ECO:0000313" key="6">
    <source>
        <dbReference type="EMBL" id="WXB75945.1"/>
    </source>
</evidence>
<feature type="DNA-binding region" description="H-T-H motif" evidence="4">
    <location>
        <begin position="38"/>
        <end position="57"/>
    </location>
</feature>
<dbReference type="Pfam" id="PF00440">
    <property type="entry name" value="TetR_N"/>
    <property type="match status" value="1"/>
</dbReference>
<keyword evidence="2 4" id="KW-0238">DNA-binding</keyword>
<dbReference type="PANTHER" id="PTHR30055:SF151">
    <property type="entry name" value="TRANSCRIPTIONAL REGULATORY PROTEIN"/>
    <property type="match status" value="1"/>
</dbReference>
<dbReference type="InterPro" id="IPR009057">
    <property type="entry name" value="Homeodomain-like_sf"/>
</dbReference>
<dbReference type="PROSITE" id="PS50977">
    <property type="entry name" value="HTH_TETR_2"/>
    <property type="match status" value="1"/>
</dbReference>
<dbReference type="Gene3D" id="1.10.357.10">
    <property type="entry name" value="Tetracycline Repressor, domain 2"/>
    <property type="match status" value="1"/>
</dbReference>
<evidence type="ECO:0000256" key="3">
    <source>
        <dbReference type="ARBA" id="ARBA00023163"/>
    </source>
</evidence>
<evidence type="ECO:0000313" key="7">
    <source>
        <dbReference type="Proteomes" id="UP001382727"/>
    </source>
</evidence>
<dbReference type="PANTHER" id="PTHR30055">
    <property type="entry name" value="HTH-TYPE TRANSCRIPTIONAL REGULATOR RUTR"/>
    <property type="match status" value="1"/>
</dbReference>
<dbReference type="InterPro" id="IPR036271">
    <property type="entry name" value="Tet_transcr_reg_TetR-rel_C_sf"/>
</dbReference>
<name>A0ABZ2MFX2_9MICO</name>
<dbReference type="Gene3D" id="1.10.10.60">
    <property type="entry name" value="Homeodomain-like"/>
    <property type="match status" value="1"/>
</dbReference>
<dbReference type="RefSeq" id="WP_338748715.1">
    <property type="nucleotide sequence ID" value="NZ_CP144913.1"/>
</dbReference>
<evidence type="ECO:0000256" key="2">
    <source>
        <dbReference type="ARBA" id="ARBA00023125"/>
    </source>
</evidence>
<evidence type="ECO:0000259" key="5">
    <source>
        <dbReference type="PROSITE" id="PS50977"/>
    </source>
</evidence>
<dbReference type="Proteomes" id="UP001382727">
    <property type="component" value="Chromosome"/>
</dbReference>
<evidence type="ECO:0000256" key="4">
    <source>
        <dbReference type="PROSITE-ProRule" id="PRU00335"/>
    </source>
</evidence>
<dbReference type="Pfam" id="PF02909">
    <property type="entry name" value="TetR_C_1"/>
    <property type="match status" value="1"/>
</dbReference>
<dbReference type="EMBL" id="CP144913">
    <property type="protein sequence ID" value="WXB75945.1"/>
    <property type="molecule type" value="Genomic_DNA"/>
</dbReference>
<dbReference type="SUPFAM" id="SSF46689">
    <property type="entry name" value="Homeodomain-like"/>
    <property type="match status" value="1"/>
</dbReference>
<gene>
    <name evidence="6" type="ORF">V1351_13495</name>
</gene>
<organism evidence="6 7">
    <name type="scientific">Janibacter alittae</name>
    <dbReference type="NCBI Taxonomy" id="3115209"/>
    <lineage>
        <taxon>Bacteria</taxon>
        <taxon>Bacillati</taxon>
        <taxon>Actinomycetota</taxon>
        <taxon>Actinomycetes</taxon>
        <taxon>Micrococcales</taxon>
        <taxon>Intrasporangiaceae</taxon>
        <taxon>Janibacter</taxon>
    </lineage>
</organism>
<keyword evidence="7" id="KW-1185">Reference proteome</keyword>
<keyword evidence="1" id="KW-0805">Transcription regulation</keyword>